<name>A0A268AAY7_9BACI</name>
<evidence type="ECO:0000313" key="1">
    <source>
        <dbReference type="EMBL" id="PAD21298.1"/>
    </source>
</evidence>
<organism evidence="1 2">
    <name type="scientific">Terribacillus saccharophilus</name>
    <dbReference type="NCBI Taxonomy" id="361277"/>
    <lineage>
        <taxon>Bacteria</taxon>
        <taxon>Bacillati</taxon>
        <taxon>Bacillota</taxon>
        <taxon>Bacilli</taxon>
        <taxon>Bacillales</taxon>
        <taxon>Bacillaceae</taxon>
        <taxon>Terribacillus</taxon>
    </lineage>
</organism>
<protein>
    <recommendedName>
        <fullName evidence="3">Glycine-rich domain-containing protein-like</fullName>
    </recommendedName>
</protein>
<evidence type="ECO:0000313" key="2">
    <source>
        <dbReference type="Proteomes" id="UP000216013"/>
    </source>
</evidence>
<dbReference type="AlphaFoldDB" id="A0A268AAY7"/>
<evidence type="ECO:0008006" key="3">
    <source>
        <dbReference type="Google" id="ProtNLM"/>
    </source>
</evidence>
<dbReference type="Proteomes" id="UP000216013">
    <property type="component" value="Unassembled WGS sequence"/>
</dbReference>
<dbReference type="Pfam" id="PF07173">
    <property type="entry name" value="GRDP-like"/>
    <property type="match status" value="1"/>
</dbReference>
<sequence>MTENVEVEVKLPVISLDLVEACKLYGNFFEGRDEEEIKEMVKEYKMFWRLIKKYPKQPFSPTERIDEVWHLHMLHPQNYFADSKGYFNGILSHHAGFGKKDDELPELLRITDVRNEIWEKEYGYKLTRTV</sequence>
<gene>
    <name evidence="1" type="ORF">CHH64_09350</name>
</gene>
<accession>A0A268AAY7</accession>
<dbReference type="EMBL" id="NPBV01000016">
    <property type="protein sequence ID" value="PAD21298.1"/>
    <property type="molecule type" value="Genomic_DNA"/>
</dbReference>
<reference evidence="1 2" key="1">
    <citation type="submission" date="2017-07" db="EMBL/GenBank/DDBJ databases">
        <title>Isolation and whole genome analysis of endospore-forming bacteria from heroin.</title>
        <authorList>
            <person name="Kalinowski J."/>
            <person name="Ahrens B."/>
            <person name="Al-Dilaimi A."/>
            <person name="Winkler A."/>
            <person name="Wibberg D."/>
            <person name="Schleenbecker U."/>
            <person name="Ruckert C."/>
            <person name="Wolfel R."/>
            <person name="Grass G."/>
        </authorList>
    </citation>
    <scope>NUCLEOTIDE SEQUENCE [LARGE SCALE GENOMIC DNA]</scope>
    <source>
        <strain evidence="1 2">7528</strain>
    </source>
</reference>
<dbReference type="InterPro" id="IPR009836">
    <property type="entry name" value="GRDP-like"/>
</dbReference>
<proteinExistence type="predicted"/>
<dbReference type="RefSeq" id="WP_095260982.1">
    <property type="nucleotide sequence ID" value="NZ_NPBV01000016.1"/>
</dbReference>
<comment type="caution">
    <text evidence="1">The sequence shown here is derived from an EMBL/GenBank/DDBJ whole genome shotgun (WGS) entry which is preliminary data.</text>
</comment>